<dbReference type="CDD" id="cd00303">
    <property type="entry name" value="retropepsin_like"/>
    <property type="match status" value="1"/>
</dbReference>
<dbReference type="Gramene" id="GBG73440">
    <property type="protein sequence ID" value="GBG73440"/>
    <property type="gene ID" value="CBR_g16156"/>
</dbReference>
<dbReference type="FunFam" id="3.30.70.270:FF:000020">
    <property type="entry name" value="Transposon Tf2-6 polyprotein-like Protein"/>
    <property type="match status" value="1"/>
</dbReference>
<keyword evidence="10" id="KW-1185">Reference proteome</keyword>
<organism evidence="9 10">
    <name type="scientific">Chara braunii</name>
    <name type="common">Braun's stonewort</name>
    <dbReference type="NCBI Taxonomy" id="69332"/>
    <lineage>
        <taxon>Eukaryota</taxon>
        <taxon>Viridiplantae</taxon>
        <taxon>Streptophyta</taxon>
        <taxon>Charophyceae</taxon>
        <taxon>Charales</taxon>
        <taxon>Characeae</taxon>
        <taxon>Chara</taxon>
    </lineage>
</organism>
<dbReference type="SUPFAM" id="SSF50630">
    <property type="entry name" value="Acid proteases"/>
    <property type="match status" value="1"/>
</dbReference>
<dbReference type="InterPro" id="IPR041577">
    <property type="entry name" value="RT_RNaseH_2"/>
</dbReference>
<dbReference type="GO" id="GO:0016779">
    <property type="term" value="F:nucleotidyltransferase activity"/>
    <property type="evidence" value="ECO:0007669"/>
    <property type="project" value="UniProtKB-KW"/>
</dbReference>
<keyword evidence="4" id="KW-0378">Hydrolase</keyword>
<gene>
    <name evidence="9" type="ORF">CBR_g16156</name>
</gene>
<dbReference type="OrthoDB" id="9950135at2759"/>
<dbReference type="Pfam" id="PF13975">
    <property type="entry name" value="gag-asp_proteas"/>
    <property type="match status" value="1"/>
</dbReference>
<feature type="compositionally biased region" description="Polar residues" evidence="7">
    <location>
        <begin position="50"/>
        <end position="68"/>
    </location>
</feature>
<dbReference type="Proteomes" id="UP000265515">
    <property type="component" value="Unassembled WGS sequence"/>
</dbReference>
<proteinExistence type="predicted"/>
<evidence type="ECO:0000313" key="9">
    <source>
        <dbReference type="EMBL" id="GBG73440.1"/>
    </source>
</evidence>
<keyword evidence="4" id="KW-0255">Endonuclease</keyword>
<feature type="compositionally biased region" description="Polar residues" evidence="7">
    <location>
        <begin position="30"/>
        <end position="43"/>
    </location>
</feature>
<keyword evidence="3" id="KW-0540">Nuclease</keyword>
<dbReference type="EMBL" id="BFEA01000183">
    <property type="protein sequence ID" value="GBG73440.1"/>
    <property type="molecule type" value="Genomic_DNA"/>
</dbReference>
<dbReference type="InterPro" id="IPR050951">
    <property type="entry name" value="Retrovirus_Pol_polyprotein"/>
</dbReference>
<protein>
    <recommendedName>
        <fullName evidence="8">Reverse transcriptase/retrotransposon-derived protein RNase H-like domain-containing protein</fullName>
    </recommendedName>
</protein>
<keyword evidence="5" id="KW-0511">Multifunctional enzyme</keyword>
<evidence type="ECO:0000256" key="3">
    <source>
        <dbReference type="ARBA" id="ARBA00022722"/>
    </source>
</evidence>
<dbReference type="Pfam" id="PF17919">
    <property type="entry name" value="RT_RNaseH_2"/>
    <property type="match status" value="1"/>
</dbReference>
<feature type="domain" description="Reverse transcriptase/retrotransposon-derived protein RNase H-like" evidence="8">
    <location>
        <begin position="948"/>
        <end position="1045"/>
    </location>
</feature>
<dbReference type="Gene3D" id="3.30.70.270">
    <property type="match status" value="1"/>
</dbReference>
<reference evidence="9 10" key="1">
    <citation type="journal article" date="2018" name="Cell">
        <title>The Chara Genome: Secondary Complexity and Implications for Plant Terrestrialization.</title>
        <authorList>
            <person name="Nishiyama T."/>
            <person name="Sakayama H."/>
            <person name="Vries J.D."/>
            <person name="Buschmann H."/>
            <person name="Saint-Marcoux D."/>
            <person name="Ullrich K.K."/>
            <person name="Haas F.B."/>
            <person name="Vanderstraeten L."/>
            <person name="Becker D."/>
            <person name="Lang D."/>
            <person name="Vosolsobe S."/>
            <person name="Rombauts S."/>
            <person name="Wilhelmsson P.K.I."/>
            <person name="Janitza P."/>
            <person name="Kern R."/>
            <person name="Heyl A."/>
            <person name="Rumpler F."/>
            <person name="Villalobos L.I.A.C."/>
            <person name="Clay J.M."/>
            <person name="Skokan R."/>
            <person name="Toyoda A."/>
            <person name="Suzuki Y."/>
            <person name="Kagoshima H."/>
            <person name="Schijlen E."/>
            <person name="Tajeshwar N."/>
            <person name="Catarino B."/>
            <person name="Hetherington A.J."/>
            <person name="Saltykova A."/>
            <person name="Bonnot C."/>
            <person name="Breuninger H."/>
            <person name="Symeonidi A."/>
            <person name="Radhakrishnan G.V."/>
            <person name="Van Nieuwerburgh F."/>
            <person name="Deforce D."/>
            <person name="Chang C."/>
            <person name="Karol K.G."/>
            <person name="Hedrich R."/>
            <person name="Ulvskov P."/>
            <person name="Glockner G."/>
            <person name="Delwiche C.F."/>
            <person name="Petrasek J."/>
            <person name="Van de Peer Y."/>
            <person name="Friml J."/>
            <person name="Beilby M."/>
            <person name="Dolan L."/>
            <person name="Kohara Y."/>
            <person name="Sugano S."/>
            <person name="Fujiyama A."/>
            <person name="Delaux P.-M."/>
            <person name="Quint M."/>
            <person name="TheiBen G."/>
            <person name="Hagemann M."/>
            <person name="Harholt J."/>
            <person name="Dunand C."/>
            <person name="Zachgo S."/>
            <person name="Langdale J."/>
            <person name="Maumus F."/>
            <person name="Straeten D.V.D."/>
            <person name="Gould S.B."/>
            <person name="Rensing S.A."/>
        </authorList>
    </citation>
    <scope>NUCLEOTIDE SEQUENCE [LARGE SCALE GENOMIC DNA]</scope>
    <source>
        <strain evidence="9 10">S276</strain>
    </source>
</reference>
<evidence type="ECO:0000256" key="1">
    <source>
        <dbReference type="ARBA" id="ARBA00022679"/>
    </source>
</evidence>
<dbReference type="InterPro" id="IPR043128">
    <property type="entry name" value="Rev_trsase/Diguanyl_cyclase"/>
</dbReference>
<dbReference type="Gene3D" id="2.40.70.10">
    <property type="entry name" value="Acid Proteases"/>
    <property type="match status" value="1"/>
</dbReference>
<evidence type="ECO:0000256" key="7">
    <source>
        <dbReference type="SAM" id="MobiDB-lite"/>
    </source>
</evidence>
<feature type="compositionally biased region" description="Basic residues" evidence="7">
    <location>
        <begin position="528"/>
        <end position="541"/>
    </location>
</feature>
<evidence type="ECO:0000256" key="4">
    <source>
        <dbReference type="ARBA" id="ARBA00022759"/>
    </source>
</evidence>
<dbReference type="PANTHER" id="PTHR37984:SF5">
    <property type="entry name" value="PROTEIN NYNRIN-LIKE"/>
    <property type="match status" value="1"/>
</dbReference>
<dbReference type="Gene3D" id="3.10.10.10">
    <property type="entry name" value="HIV Type 1 Reverse Transcriptase, subunit A, domain 1"/>
    <property type="match status" value="1"/>
</dbReference>
<dbReference type="InterPro" id="IPR043502">
    <property type="entry name" value="DNA/RNA_pol_sf"/>
</dbReference>
<dbReference type="InterPro" id="IPR021109">
    <property type="entry name" value="Peptidase_aspartic_dom_sf"/>
</dbReference>
<keyword evidence="2" id="KW-0548">Nucleotidyltransferase</keyword>
<evidence type="ECO:0000259" key="8">
    <source>
        <dbReference type="Pfam" id="PF17919"/>
    </source>
</evidence>
<evidence type="ECO:0000313" key="10">
    <source>
        <dbReference type="Proteomes" id="UP000265515"/>
    </source>
</evidence>
<evidence type="ECO:0000256" key="5">
    <source>
        <dbReference type="ARBA" id="ARBA00023268"/>
    </source>
</evidence>
<keyword evidence="6" id="KW-0175">Coiled coil</keyword>
<dbReference type="GO" id="GO:0004519">
    <property type="term" value="F:endonuclease activity"/>
    <property type="evidence" value="ECO:0007669"/>
    <property type="project" value="UniProtKB-KW"/>
</dbReference>
<dbReference type="SUPFAM" id="SSF56672">
    <property type="entry name" value="DNA/RNA polymerases"/>
    <property type="match status" value="2"/>
</dbReference>
<feature type="region of interest" description="Disordered" evidence="7">
    <location>
        <begin position="120"/>
        <end position="140"/>
    </location>
</feature>
<dbReference type="PANTHER" id="PTHR37984">
    <property type="entry name" value="PROTEIN CBG26694"/>
    <property type="match status" value="1"/>
</dbReference>
<evidence type="ECO:0000256" key="6">
    <source>
        <dbReference type="SAM" id="Coils"/>
    </source>
</evidence>
<name>A0A388KTP2_CHABU</name>
<feature type="coiled-coil region" evidence="6">
    <location>
        <begin position="197"/>
        <end position="224"/>
    </location>
</feature>
<feature type="region of interest" description="Disordered" evidence="7">
    <location>
        <begin position="504"/>
        <end position="554"/>
    </location>
</feature>
<accession>A0A388KTP2</accession>
<feature type="region of interest" description="Disordered" evidence="7">
    <location>
        <begin position="1"/>
        <end position="68"/>
    </location>
</feature>
<keyword evidence="1" id="KW-0808">Transferase</keyword>
<comment type="caution">
    <text evidence="9">The sequence shown here is derived from an EMBL/GenBank/DDBJ whole genome shotgun (WGS) entry which is preliminary data.</text>
</comment>
<dbReference type="CDD" id="cd09274">
    <property type="entry name" value="RNase_HI_RT_Ty3"/>
    <property type="match status" value="1"/>
</dbReference>
<evidence type="ECO:0000256" key="2">
    <source>
        <dbReference type="ARBA" id="ARBA00022695"/>
    </source>
</evidence>
<sequence>MLRRSNRIAAREGRAAAAEQQLPLPHPSEMDTQGNPTVDNAASGSPHEACSSNPPAPQAQQEGSTATSAGTLDAAPVRQQGETMTAFLARLGTYMQQVQEEQQCEAAAEAARLNAIAHAEEQRRRQQANAAANHNKARRDAVSVIMQQEAAHTAALQAWHVDPAETTEPTTEDQTKSALASMMHQVILTCNWQQAELARQARTITEYEETLKSLHARLDMLEKDDVPHRHTASSSIEPSIRELEGRLDHLVALVGNLNSFRHPTTISQQLAALQADLRQLQQQPTGTCSNLTPKQYKMPKFSIDKFDDYHKADPISWWQGFTNELSIHLVPPKSKISALYLCSTGASQVSLNHLAQTEGVEVSKLHTKITWEAMTEKWRKRFIVDDAQGKGVNRIVSMHQGSQPTREWLTELQKIVTIPNLDIPFVQLRREFFQRSVDALSTALGKRSLYTDFGQIVEKAREVIQTNRWAANERRSQPNFEEKGTGPQLQQVAVVQGNGQENDQAMTHESSEGDGVNALPPRRNNNNNKKKAKSVQRRRPSTTKLGKLSFAGSEATPLPTPLDTVALLATSSTSGEHAYVASLREDYEDYAVQLVPLLDQPLHVQDSFACATSSPSPSEPLLYVRIQIGKATCSALIDCGATRNYISQGFMTRAGLGPCVRRKSQPTQVTLADGRTQKSIDPCIDSVPVYFAPLAREAVSFDILDSKFDTILGMSWLRSKNHPVNFYRRTIQVRDRNGVLVPCTVPPPHPSIGCHVVSAASIHNSIARNDVEEMGICFLHALPPPNEPAVEQPPDPRIVQLLDSYGDVFEAPAEILPNRPICHKIILDDGAVPPRGCIYRMSEEELEVLRTQLDDLIDKGWIRPSCSPYDAPVLFQELKYLGHFVTPQGISPLADKIKAIQDWPEATNTTEVHSFMGLVGYYQRFIGGYARIAAPLSRLQSQQVPFQFTDEVRSSFHKLKTVLLLAPVLSIYDPTLPTRVTTDASGYGMGAVLEQHDGVDWHPVEYFSQKVPPINSVDDARKEFLAFVTVLKRWRHFLLGCRRFTWVTDNNPLTYYKTQDTVSSTIARWMNFIDQFDFTPKHIPSNRAADALS</sequence>
<dbReference type="AlphaFoldDB" id="A0A388KTP2"/>